<evidence type="ECO:0000256" key="8">
    <source>
        <dbReference type="ARBA" id="ARBA00022777"/>
    </source>
</evidence>
<dbReference type="SUPFAM" id="SSF55874">
    <property type="entry name" value="ATPase domain of HSP90 chaperone/DNA topoisomerase II/histidine kinase"/>
    <property type="match status" value="1"/>
</dbReference>
<evidence type="ECO:0000256" key="9">
    <source>
        <dbReference type="ARBA" id="ARBA00022840"/>
    </source>
</evidence>
<dbReference type="InterPro" id="IPR036890">
    <property type="entry name" value="HATPase_C_sf"/>
</dbReference>
<evidence type="ECO:0000313" key="14">
    <source>
        <dbReference type="Proteomes" id="UP001595583"/>
    </source>
</evidence>
<comment type="subcellular location">
    <subcellularLocation>
        <location evidence="2">Cell membrane</location>
        <topology evidence="2">Multi-pass membrane protein</topology>
    </subcellularLocation>
</comment>
<dbReference type="PROSITE" id="PS50109">
    <property type="entry name" value="HIS_KIN"/>
    <property type="match status" value="1"/>
</dbReference>
<evidence type="ECO:0000256" key="6">
    <source>
        <dbReference type="ARBA" id="ARBA00022679"/>
    </source>
</evidence>
<gene>
    <name evidence="13" type="ORF">ACFOHJ_03240</name>
</gene>
<evidence type="ECO:0000256" key="2">
    <source>
        <dbReference type="ARBA" id="ARBA00004651"/>
    </source>
</evidence>
<dbReference type="InterPro" id="IPR003594">
    <property type="entry name" value="HATPase_dom"/>
</dbReference>
<keyword evidence="6" id="KW-0808">Transferase</keyword>
<keyword evidence="10" id="KW-0472">Membrane</keyword>
<feature type="transmembrane region" description="Helical" evidence="10">
    <location>
        <begin position="191"/>
        <end position="209"/>
    </location>
</feature>
<sequence>MRRFLPQTLPAWVLLVVITGLLVSQVTTFYLVQRDRAADNDVVELYRLNERAFSFVQLMHNASREERMQLAAGLSNKGNALTVSDEPAVASSIATDDALAELEDILVGRLSKFGVIDARVRRDAAERPAKKPGDPEGDTELGQVERNLSALATNFAASKRLTASIEFADGQWLNFTTPMTPVPPILSLDSTPLSAIVAGLVIIMSIWSLRRLTAPYRALERAVDRISADLRSPPLDETGSREYRSAARALNAMQARLRDYVEDREQLAAALAHDLRTPLTRMRLRLELLGPSKQRAALTHDLADIDQIARSVIDFATFEIAEEKSERIDLGSLASAIADSYETVSFERASASMRGMVCEARPIALRRCITNLVNNAVIYGKRVHLDLRRDESDIVLTIRDEGPGLPPEQFEHVFRPFVRMEGSRSRETGGSGLGLTIARNIARSMGGDVRLSNHPLGGLCAELRLPGVASSG</sequence>
<dbReference type="SMART" id="SM00304">
    <property type="entry name" value="HAMP"/>
    <property type="match status" value="1"/>
</dbReference>
<dbReference type="PANTHER" id="PTHR44936">
    <property type="entry name" value="SENSOR PROTEIN CREC"/>
    <property type="match status" value="1"/>
</dbReference>
<keyword evidence="10" id="KW-1133">Transmembrane helix</keyword>
<comment type="catalytic activity">
    <reaction evidence="1">
        <text>ATP + protein L-histidine = ADP + protein N-phospho-L-histidine.</text>
        <dbReference type="EC" id="2.7.13.3"/>
    </reaction>
</comment>
<protein>
    <recommendedName>
        <fullName evidence="3">histidine kinase</fullName>
        <ecNumber evidence="3">2.7.13.3</ecNumber>
    </recommendedName>
</protein>
<dbReference type="RefSeq" id="WP_378218479.1">
    <property type="nucleotide sequence ID" value="NZ_JBHRTK010000003.1"/>
</dbReference>
<dbReference type="InterPro" id="IPR036097">
    <property type="entry name" value="HisK_dim/P_sf"/>
</dbReference>
<dbReference type="CDD" id="cd00082">
    <property type="entry name" value="HisKA"/>
    <property type="match status" value="1"/>
</dbReference>
<keyword evidence="9 13" id="KW-0067">ATP-binding</keyword>
<dbReference type="SUPFAM" id="SSF47384">
    <property type="entry name" value="Homodimeric domain of signal transducing histidine kinase"/>
    <property type="match status" value="1"/>
</dbReference>
<dbReference type="SMART" id="SM00388">
    <property type="entry name" value="HisKA"/>
    <property type="match status" value="1"/>
</dbReference>
<dbReference type="Proteomes" id="UP001595583">
    <property type="component" value="Unassembled WGS sequence"/>
</dbReference>
<evidence type="ECO:0000256" key="7">
    <source>
        <dbReference type="ARBA" id="ARBA00022741"/>
    </source>
</evidence>
<accession>A0ABV7K4A5</accession>
<dbReference type="InterPro" id="IPR050980">
    <property type="entry name" value="2C_sensor_his_kinase"/>
</dbReference>
<reference evidence="14" key="1">
    <citation type="journal article" date="2019" name="Int. J. Syst. Evol. Microbiol.">
        <title>The Global Catalogue of Microorganisms (GCM) 10K type strain sequencing project: providing services to taxonomists for standard genome sequencing and annotation.</title>
        <authorList>
            <consortium name="The Broad Institute Genomics Platform"/>
            <consortium name="The Broad Institute Genome Sequencing Center for Infectious Disease"/>
            <person name="Wu L."/>
            <person name="Ma J."/>
        </authorList>
    </citation>
    <scope>NUCLEOTIDE SEQUENCE [LARGE SCALE GENOMIC DNA]</scope>
    <source>
        <strain evidence="14">KCTC 52165</strain>
    </source>
</reference>
<dbReference type="InterPro" id="IPR003661">
    <property type="entry name" value="HisK_dim/P_dom"/>
</dbReference>
<dbReference type="InterPro" id="IPR004358">
    <property type="entry name" value="Sig_transdc_His_kin-like_C"/>
</dbReference>
<comment type="caution">
    <text evidence="13">The sequence shown here is derived from an EMBL/GenBank/DDBJ whole genome shotgun (WGS) entry which is preliminary data.</text>
</comment>
<keyword evidence="8" id="KW-0418">Kinase</keyword>
<dbReference type="Gene3D" id="1.10.287.130">
    <property type="match status" value="1"/>
</dbReference>
<evidence type="ECO:0000256" key="10">
    <source>
        <dbReference type="SAM" id="Phobius"/>
    </source>
</evidence>
<dbReference type="PANTHER" id="PTHR44936:SF10">
    <property type="entry name" value="SENSOR PROTEIN RSTB"/>
    <property type="match status" value="1"/>
</dbReference>
<dbReference type="Pfam" id="PF00672">
    <property type="entry name" value="HAMP"/>
    <property type="match status" value="1"/>
</dbReference>
<dbReference type="Pfam" id="PF00512">
    <property type="entry name" value="HisKA"/>
    <property type="match status" value="1"/>
</dbReference>
<feature type="domain" description="Histidine kinase" evidence="11">
    <location>
        <begin position="270"/>
        <end position="469"/>
    </location>
</feature>
<evidence type="ECO:0000259" key="12">
    <source>
        <dbReference type="PROSITE" id="PS50885"/>
    </source>
</evidence>
<keyword evidence="14" id="KW-1185">Reference proteome</keyword>
<keyword evidence="10" id="KW-0812">Transmembrane</keyword>
<organism evidence="13 14">
    <name type="scientific">Aquamicrobium soli</name>
    <dbReference type="NCBI Taxonomy" id="1811518"/>
    <lineage>
        <taxon>Bacteria</taxon>
        <taxon>Pseudomonadati</taxon>
        <taxon>Pseudomonadota</taxon>
        <taxon>Alphaproteobacteria</taxon>
        <taxon>Hyphomicrobiales</taxon>
        <taxon>Phyllobacteriaceae</taxon>
        <taxon>Aquamicrobium</taxon>
    </lineage>
</organism>
<dbReference type="EC" id="2.7.13.3" evidence="3"/>
<dbReference type="InterPro" id="IPR003660">
    <property type="entry name" value="HAMP_dom"/>
</dbReference>
<dbReference type="PROSITE" id="PS50885">
    <property type="entry name" value="HAMP"/>
    <property type="match status" value="1"/>
</dbReference>
<dbReference type="EMBL" id="JBHRTK010000003">
    <property type="protein sequence ID" value="MFC3205215.1"/>
    <property type="molecule type" value="Genomic_DNA"/>
</dbReference>
<dbReference type="SMART" id="SM00387">
    <property type="entry name" value="HATPase_c"/>
    <property type="match status" value="1"/>
</dbReference>
<name>A0ABV7K4A5_9HYPH</name>
<evidence type="ECO:0000256" key="5">
    <source>
        <dbReference type="ARBA" id="ARBA00022553"/>
    </source>
</evidence>
<evidence type="ECO:0000259" key="11">
    <source>
        <dbReference type="PROSITE" id="PS50109"/>
    </source>
</evidence>
<feature type="transmembrane region" description="Helical" evidence="10">
    <location>
        <begin position="12"/>
        <end position="32"/>
    </location>
</feature>
<keyword evidence="5" id="KW-0597">Phosphoprotein</keyword>
<evidence type="ECO:0000313" key="13">
    <source>
        <dbReference type="EMBL" id="MFC3205215.1"/>
    </source>
</evidence>
<keyword evidence="7" id="KW-0547">Nucleotide-binding</keyword>
<evidence type="ECO:0000256" key="1">
    <source>
        <dbReference type="ARBA" id="ARBA00000085"/>
    </source>
</evidence>
<dbReference type="GO" id="GO:0005524">
    <property type="term" value="F:ATP binding"/>
    <property type="evidence" value="ECO:0007669"/>
    <property type="project" value="UniProtKB-KW"/>
</dbReference>
<feature type="domain" description="HAMP" evidence="12">
    <location>
        <begin position="210"/>
        <end position="262"/>
    </location>
</feature>
<dbReference type="InterPro" id="IPR005467">
    <property type="entry name" value="His_kinase_dom"/>
</dbReference>
<dbReference type="PRINTS" id="PR00344">
    <property type="entry name" value="BCTRLSENSOR"/>
</dbReference>
<evidence type="ECO:0000256" key="4">
    <source>
        <dbReference type="ARBA" id="ARBA00022475"/>
    </source>
</evidence>
<dbReference type="CDD" id="cd06225">
    <property type="entry name" value="HAMP"/>
    <property type="match status" value="1"/>
</dbReference>
<evidence type="ECO:0000256" key="3">
    <source>
        <dbReference type="ARBA" id="ARBA00012438"/>
    </source>
</evidence>
<dbReference type="Pfam" id="PF02518">
    <property type="entry name" value="HATPase_c"/>
    <property type="match status" value="1"/>
</dbReference>
<keyword evidence="4" id="KW-1003">Cell membrane</keyword>
<dbReference type="Gene3D" id="3.30.565.10">
    <property type="entry name" value="Histidine kinase-like ATPase, C-terminal domain"/>
    <property type="match status" value="1"/>
</dbReference>
<proteinExistence type="predicted"/>